<feature type="binding site" evidence="2">
    <location>
        <position position="226"/>
    </location>
    <ligand>
        <name>NADPH</name>
        <dbReference type="ChEBI" id="CHEBI:57783"/>
    </ligand>
</feature>
<feature type="binding site" evidence="2">
    <location>
        <position position="163"/>
    </location>
    <ligand>
        <name>NADPH</name>
        <dbReference type="ChEBI" id="CHEBI:57783"/>
    </ligand>
</feature>
<feature type="binding site" evidence="2">
    <location>
        <position position="234"/>
    </location>
    <ligand>
        <name>NADPH</name>
        <dbReference type="ChEBI" id="CHEBI:57783"/>
    </ligand>
</feature>
<accession>A0A3A0FWV3</accession>
<accession>A0ACD6BAI0</accession>
<reference evidence="1" key="1">
    <citation type="journal article" date="2018" name="Environ. Sci. Technol.">
        <title>Genome-Centered Metagenomics Analysis Reveals the Symbiotic Organisms Possessing Ability to Cross-Feed with Anammox Bacteria in Anammox Consortia.</title>
        <authorList>
            <person name="Zhao Y."/>
            <person name="Liu S."/>
            <person name="Jiang B."/>
            <person name="Feng Y."/>
            <person name="Zhu T."/>
            <person name="Tao H.C."/>
            <person name="Tang X."/>
            <person name="Liu S."/>
        </authorList>
    </citation>
    <scope>NUCLEOTIDE SEQUENCE</scope>
    <source>
        <strain evidence="1">PRO3</strain>
    </source>
</reference>
<evidence type="ECO:0007829" key="2">
    <source>
        <dbReference type="PDB" id="7C83"/>
    </source>
</evidence>
<dbReference type="EMBL" id="QEVM01000013">
    <property type="protein sequence ID" value="RIL07334.1"/>
    <property type="molecule type" value="Genomic_DNA"/>
</dbReference>
<name>A0ACD6BAI0_UNCPS</name>
<proteinExistence type="evidence at protein level"/>
<organism evidence="1">
    <name type="scientific">Pseudomonadota bacterium</name>
    <dbReference type="NCBI Taxonomy" id="1977087"/>
    <lineage>
        <taxon>Bacteria</taxon>
        <taxon>Pseudomonadati</taxon>
        <taxon>Pseudomonadota</taxon>
    </lineage>
</organism>
<feature type="binding site" evidence="2">
    <location>
        <position position="170"/>
    </location>
    <ligand>
        <name>NADPH</name>
        <dbReference type="ChEBI" id="CHEBI:57783"/>
    </ligand>
</feature>
<feature type="binding site" evidence="2">
    <location>
        <position position="177"/>
    </location>
    <ligand>
        <name>NADPH</name>
        <dbReference type="ChEBI" id="CHEBI:57783"/>
    </ligand>
</feature>
<protein>
    <submittedName>
        <fullName evidence="1">3-oxo-5-alpha-steroid 4-dehydrogenase</fullName>
    </submittedName>
</protein>
<feature type="binding site" evidence="2">
    <location>
        <position position="219"/>
    </location>
    <ligand>
        <name>NADPH</name>
        <dbReference type="ChEBI" id="CHEBI:57783"/>
    </ligand>
</feature>
<feature type="binding site" evidence="2">
    <location>
        <position position="178"/>
    </location>
    <ligand>
        <name>NADPH</name>
        <dbReference type="ChEBI" id="CHEBI:57783"/>
    </ligand>
</feature>
<feature type="binding site" evidence="2">
    <location>
        <position position="230"/>
    </location>
    <ligand>
        <name>NADPH</name>
        <dbReference type="ChEBI" id="CHEBI:57783"/>
    </ligand>
</feature>
<feature type="binding site" evidence="2">
    <location>
        <position position="196"/>
    </location>
    <ligand>
        <name>NADPH</name>
        <dbReference type="ChEBI" id="CHEBI:57783"/>
    </ligand>
</feature>
<feature type="binding site" evidence="2">
    <location>
        <position position="34"/>
    </location>
    <ligand>
        <name>NADPH</name>
        <dbReference type="ChEBI" id="CHEBI:57783"/>
    </ligand>
</feature>
<keyword evidence="2" id="KW-0547">Nucleotide-binding</keyword>
<dbReference type="PDB" id="7C83">
    <property type="method" value="X-ray"/>
    <property type="resolution" value="2.00 A"/>
    <property type="chains" value="A=1-253"/>
</dbReference>
<feature type="binding site" evidence="2">
    <location>
        <position position="159"/>
    </location>
    <ligand>
        <name>NADPH</name>
        <dbReference type="ChEBI" id="CHEBI:57783"/>
    </ligand>
</feature>
<keyword evidence="2" id="KW-0002">3D-structure</keyword>
<feature type="binding site" evidence="2">
    <location>
        <position position="193"/>
    </location>
    <ligand>
        <name>NADPH</name>
        <dbReference type="ChEBI" id="CHEBI:57783"/>
    </ligand>
</feature>
<sequence length="253" mass="28615">MDPDFLYRWALIGLAAFGAFSFATLFFVPAPYGRHQRGGWGPTVPTRLAWIAQELPAPLVFALVFARGEHADRLVPLLLLGLWQLHYLQRTFVFPLLMRVGAKRTPLVTALLAFVFNCVNGAANAYAITHGALRHTEAWLADPRFAIGALLFLGGWALNLHSDAILRRLRAPGETRYEIPRGGAYRLVSCPNYLGEIVEWCGWALATWTYAGAVFAFFTFANLFPRALAHHRWYRERFPDYPRERKAVIPFVV</sequence>
<evidence type="ECO:0000313" key="1">
    <source>
        <dbReference type="EMBL" id="RIL07334.1"/>
    </source>
</evidence>
<reference evidence="2" key="2">
    <citation type="journal article" date="2021" name="Nat. Commun.">
        <title>Crystal structure of steroid reductase SRD5A reveals conserved steroid reduction mechanism.</title>
        <authorList>
            <person name="Han Y."/>
            <person name="Zhuang Q."/>
            <person name="Sun B."/>
            <person name="Lv W."/>
            <person name="Wang S."/>
            <person name="Xiao Q."/>
            <person name="Pang B."/>
            <person name="Zhou Y."/>
            <person name="Wang F."/>
            <person name="Chi P."/>
            <person name="Wang Q."/>
            <person name="Li Z."/>
            <person name="Zhu L."/>
            <person name="Li F."/>
            <person name="Deng D."/>
            <person name="Chiang Y.C."/>
            <person name="Li Z."/>
            <person name="Ren R."/>
        </authorList>
    </citation>
    <scope>X-RAY CRYSTALLOGRAPHY (2.00 ANGSTROMS) OF 1-253 IN COMPLEX WITH NADPH</scope>
</reference>
<gene>
    <name evidence="1" type="ORF">DCC71_03205</name>
</gene>
<feature type="binding site" evidence="2">
    <location>
        <position position="32"/>
    </location>
    <ligand>
        <name>NADPH</name>
        <dbReference type="ChEBI" id="CHEBI:57783"/>
    </ligand>
</feature>
<comment type="caution">
    <text evidence="1">The sequence shown here is derived from an EMBL/GenBank/DDBJ whole genome shotgun (WGS) entry which is preliminary data.</text>
</comment>
<feature type="binding site" evidence="2">
    <location>
        <position position="192"/>
    </location>
    <ligand>
        <name>NADPH</name>
        <dbReference type="ChEBI" id="CHEBI:57783"/>
    </ligand>
</feature>